<feature type="signal peptide" evidence="1">
    <location>
        <begin position="1"/>
        <end position="18"/>
    </location>
</feature>
<dbReference type="EMBL" id="SSHJ02000007">
    <property type="protein sequence ID" value="MFN0256452.1"/>
    <property type="molecule type" value="Genomic_DNA"/>
</dbReference>
<proteinExistence type="predicted"/>
<evidence type="ECO:0000313" key="3">
    <source>
        <dbReference type="EMBL" id="MFN0256452.1"/>
    </source>
</evidence>
<dbReference type="RefSeq" id="WP_138723557.1">
    <property type="nucleotide sequence ID" value="NZ_SSHJ02000007.1"/>
</dbReference>
<feature type="chain" id="PRO_5045695944" evidence="1">
    <location>
        <begin position="19"/>
        <end position="173"/>
    </location>
</feature>
<evidence type="ECO:0000313" key="4">
    <source>
        <dbReference type="Proteomes" id="UP001517247"/>
    </source>
</evidence>
<evidence type="ECO:0000256" key="1">
    <source>
        <dbReference type="SAM" id="SignalP"/>
    </source>
</evidence>
<reference evidence="3 4" key="1">
    <citation type="submission" date="2024-12" db="EMBL/GenBank/DDBJ databases">
        <authorList>
            <person name="Hu S."/>
        </authorList>
    </citation>
    <scope>NUCLEOTIDE SEQUENCE [LARGE SCALE GENOMIC DNA]</scope>
    <source>
        <strain evidence="3 4">THG-T11</strain>
    </source>
</reference>
<dbReference type="Proteomes" id="UP001517247">
    <property type="component" value="Unassembled WGS sequence"/>
</dbReference>
<protein>
    <submittedName>
        <fullName evidence="3">DUF3347 domain-containing protein</fullName>
    </submittedName>
</protein>
<keyword evidence="1" id="KW-0732">Signal</keyword>
<keyword evidence="4" id="KW-1185">Reference proteome</keyword>
<sequence length="173" mass="19447">MRKILIAVFIGLCSFAQAQTMSEKEVTPDLVAKREAQKKEIIKNYLELRNDFVISDSVAAVNNAKALISSFNTFKFKKLTLEKMNEATITRGEIIDLATAIAATKDINKQRKSFSSLSTKFWAIADKLKPAEMPLYQQVCPMTGDIWLSESKEIKNPYFPKNMLTCGEVKASL</sequence>
<dbReference type="Pfam" id="PF11827">
    <property type="entry name" value="DUF3347"/>
    <property type="match status" value="1"/>
</dbReference>
<comment type="caution">
    <text evidence="3">The sequence shown here is derived from an EMBL/GenBank/DDBJ whole genome shotgun (WGS) entry which is preliminary data.</text>
</comment>
<feature type="domain" description="DUF3347" evidence="2">
    <location>
        <begin position="41"/>
        <end position="130"/>
    </location>
</feature>
<evidence type="ECO:0000259" key="2">
    <source>
        <dbReference type="Pfam" id="PF11827"/>
    </source>
</evidence>
<organism evidence="3 4">
    <name type="scientific">Pedobacter ureilyticus</name>
    <dbReference type="NCBI Taxonomy" id="1393051"/>
    <lineage>
        <taxon>Bacteria</taxon>
        <taxon>Pseudomonadati</taxon>
        <taxon>Bacteroidota</taxon>
        <taxon>Sphingobacteriia</taxon>
        <taxon>Sphingobacteriales</taxon>
        <taxon>Sphingobacteriaceae</taxon>
        <taxon>Pedobacter</taxon>
    </lineage>
</organism>
<name>A0ABW9JB50_9SPHI</name>
<dbReference type="InterPro" id="IPR021782">
    <property type="entry name" value="DUF3347"/>
</dbReference>
<gene>
    <name evidence="3" type="ORF">E6A44_012755</name>
</gene>
<accession>A0ABW9JB50</accession>